<sequence length="343" mass="38799">MNSRIDSIIRMMLFGTILWISLVVSPLLYGASDYKIIEAAKGERELTLWTTSDLRQVNTIVEGFERKYPFLKVKLYRTGTSPLHNKIITEALAGKHSWDVSNSILQTHHLIDRKLVAKYKSPETSMLLDPEMADKEGYWTAIYVVPFVLGFNTNLVKATDVPKTYEDLLSSRWKGKKISIDNEGYELLQGLSIAWGKERALAFLKKLAAQDPVSRRGNSLRVELTVAGEFPVAIAMASPIQLATSKGAPINWVPLEPVPVTSMAIMLAEHAPHPNAGKLYIDFVLSREGQEILRSQQRIPVRKDVDPDPPRLIKGYKRVILHPMKSSEYEETLRLYKEIFNIP</sequence>
<dbReference type="Gene3D" id="3.40.190.10">
    <property type="entry name" value="Periplasmic binding protein-like II"/>
    <property type="match status" value="2"/>
</dbReference>
<dbReference type="GO" id="GO:0030976">
    <property type="term" value="F:thiamine pyrophosphate binding"/>
    <property type="evidence" value="ECO:0007669"/>
    <property type="project" value="TreeGrafter"/>
</dbReference>
<comment type="caution">
    <text evidence="2">The sequence shown here is derived from an EMBL/GenBank/DDBJ whole genome shotgun (WGS) entry which is preliminary data.</text>
</comment>
<evidence type="ECO:0000313" key="3">
    <source>
        <dbReference type="Proteomes" id="UP000772181"/>
    </source>
</evidence>
<dbReference type="GO" id="GO:0030288">
    <property type="term" value="C:outer membrane-bounded periplasmic space"/>
    <property type="evidence" value="ECO:0007669"/>
    <property type="project" value="TreeGrafter"/>
</dbReference>
<evidence type="ECO:0000256" key="1">
    <source>
        <dbReference type="ARBA" id="ARBA00022729"/>
    </source>
</evidence>
<dbReference type="Proteomes" id="UP000772181">
    <property type="component" value="Unassembled WGS sequence"/>
</dbReference>
<dbReference type="Pfam" id="PF13343">
    <property type="entry name" value="SBP_bac_6"/>
    <property type="match status" value="1"/>
</dbReference>
<protein>
    <submittedName>
        <fullName evidence="2">Extracellular solute-binding protein</fullName>
    </submittedName>
</protein>
<dbReference type="EMBL" id="JACQWF010000166">
    <property type="protein sequence ID" value="MBI4595465.1"/>
    <property type="molecule type" value="Genomic_DNA"/>
</dbReference>
<evidence type="ECO:0000313" key="2">
    <source>
        <dbReference type="EMBL" id="MBI4595465.1"/>
    </source>
</evidence>
<dbReference type="PANTHER" id="PTHR30006:SF2">
    <property type="entry name" value="ABC TRANSPORTER SUBSTRATE-BINDING PROTEIN"/>
    <property type="match status" value="1"/>
</dbReference>
<dbReference type="GO" id="GO:0015888">
    <property type="term" value="P:thiamine transport"/>
    <property type="evidence" value="ECO:0007669"/>
    <property type="project" value="TreeGrafter"/>
</dbReference>
<reference evidence="2" key="1">
    <citation type="submission" date="2020-07" db="EMBL/GenBank/DDBJ databases">
        <title>Huge and variable diversity of episymbiotic CPR bacteria and DPANN archaea in groundwater ecosystems.</title>
        <authorList>
            <person name="He C.Y."/>
            <person name="Keren R."/>
            <person name="Whittaker M."/>
            <person name="Farag I.F."/>
            <person name="Doudna J."/>
            <person name="Cate J.H.D."/>
            <person name="Banfield J.F."/>
        </authorList>
    </citation>
    <scope>NUCLEOTIDE SEQUENCE</scope>
    <source>
        <strain evidence="2">NC_groundwater_1482_Ag_S-0.65um_47_24</strain>
    </source>
</reference>
<dbReference type="GO" id="GO:0030975">
    <property type="term" value="F:thiamine binding"/>
    <property type="evidence" value="ECO:0007669"/>
    <property type="project" value="TreeGrafter"/>
</dbReference>
<organism evidence="2 3">
    <name type="scientific">Tectimicrobiota bacterium</name>
    <dbReference type="NCBI Taxonomy" id="2528274"/>
    <lineage>
        <taxon>Bacteria</taxon>
        <taxon>Pseudomonadati</taxon>
        <taxon>Nitrospinota/Tectimicrobiota group</taxon>
        <taxon>Candidatus Tectimicrobiota</taxon>
    </lineage>
</organism>
<keyword evidence="1" id="KW-0732">Signal</keyword>
<proteinExistence type="predicted"/>
<accession>A0A933GLR8</accession>
<dbReference type="PANTHER" id="PTHR30006">
    <property type="entry name" value="THIAMINE-BINDING PERIPLASMIC PROTEIN-RELATED"/>
    <property type="match status" value="1"/>
</dbReference>
<dbReference type="AlphaFoldDB" id="A0A933GLR8"/>
<gene>
    <name evidence="2" type="ORF">HY730_03700</name>
</gene>
<dbReference type="SUPFAM" id="SSF53850">
    <property type="entry name" value="Periplasmic binding protein-like II"/>
    <property type="match status" value="1"/>
</dbReference>
<name>A0A933GLR8_UNCTE</name>